<evidence type="ECO:0000313" key="2">
    <source>
        <dbReference type="EMBL" id="RZC81440.1"/>
    </source>
</evidence>
<protein>
    <submittedName>
        <fullName evidence="2">Uncharacterized protein</fullName>
    </submittedName>
</protein>
<reference evidence="2 3" key="1">
    <citation type="journal article" date="2018" name="Science">
        <title>The opium poppy genome and morphinan production.</title>
        <authorList>
            <person name="Guo L."/>
            <person name="Winzer T."/>
            <person name="Yang X."/>
            <person name="Li Y."/>
            <person name="Ning Z."/>
            <person name="He Z."/>
            <person name="Teodor R."/>
            <person name="Lu Y."/>
            <person name="Bowser T.A."/>
            <person name="Graham I.A."/>
            <person name="Ye K."/>
        </authorList>
    </citation>
    <scope>NUCLEOTIDE SEQUENCE [LARGE SCALE GENOMIC DNA]</scope>
    <source>
        <strain evidence="3">cv. HN1</strain>
        <tissue evidence="2">Leaves</tissue>
    </source>
</reference>
<name>A0A4Y7L9W9_PAPSO</name>
<dbReference type="Proteomes" id="UP000316621">
    <property type="component" value="Chromosome 10"/>
</dbReference>
<gene>
    <name evidence="2" type="ORF">C5167_044019</name>
</gene>
<organism evidence="2 3">
    <name type="scientific">Papaver somniferum</name>
    <name type="common">Opium poppy</name>
    <dbReference type="NCBI Taxonomy" id="3469"/>
    <lineage>
        <taxon>Eukaryota</taxon>
        <taxon>Viridiplantae</taxon>
        <taxon>Streptophyta</taxon>
        <taxon>Embryophyta</taxon>
        <taxon>Tracheophyta</taxon>
        <taxon>Spermatophyta</taxon>
        <taxon>Magnoliopsida</taxon>
        <taxon>Ranunculales</taxon>
        <taxon>Papaveraceae</taxon>
        <taxon>Papaveroideae</taxon>
        <taxon>Papaver</taxon>
    </lineage>
</organism>
<dbReference type="EMBL" id="CM010724">
    <property type="protein sequence ID" value="RZC81440.1"/>
    <property type="molecule type" value="Genomic_DNA"/>
</dbReference>
<sequence>MPRGRRNQPEEDVAITGNLRQSLNTVKDLVKVIKPIVLTEMAQRYLRRAAYGELVMMYYDDYDTSVPSTTRQISTNKHGVLKLLNCFDMDCETPCSFKFGDDKIIDSTPAKLAGIFCMQRIGSRKGQKLLKYYCPSDLTDNVLYNKFFTDIKSIKHQTTVTKTNILEKIKQLMTKRSKSGKRKKVDEKRSKSGKRKKVGKDIHLLDSIVETYDTVLKVSWPDLIHKHLFEEIHTNLGCLSNVKACVQYLLLLFAEHTPAGLIPKVENHEEDIPRIGRWDIYQISDYIWRTDMTQFSLEKQLGISTVVPSKDDLQSWLKAQTIENGHLKEQLQAKQAMFKAVYAIAKRDIRRGPFRNSRIQDSQF</sequence>
<proteinExistence type="predicted"/>
<keyword evidence="3" id="KW-1185">Reference proteome</keyword>
<evidence type="ECO:0000256" key="1">
    <source>
        <dbReference type="SAM" id="MobiDB-lite"/>
    </source>
</evidence>
<dbReference type="Gramene" id="RZC81440">
    <property type="protein sequence ID" value="RZC81440"/>
    <property type="gene ID" value="C5167_044019"/>
</dbReference>
<accession>A0A4Y7L9W9</accession>
<dbReference type="AlphaFoldDB" id="A0A4Y7L9W9"/>
<evidence type="ECO:0000313" key="3">
    <source>
        <dbReference type="Proteomes" id="UP000316621"/>
    </source>
</evidence>
<feature type="region of interest" description="Disordered" evidence="1">
    <location>
        <begin position="176"/>
        <end position="195"/>
    </location>
</feature>